<dbReference type="Gene3D" id="3.30.70.1150">
    <property type="entry name" value="ACT-like. Chain A, domain 2"/>
    <property type="match status" value="1"/>
</dbReference>
<dbReference type="InterPro" id="IPR027271">
    <property type="entry name" value="Acetolactate_synth/TF_NikR_C"/>
</dbReference>
<feature type="domain" description="ACT" evidence="6">
    <location>
        <begin position="4"/>
        <end position="78"/>
    </location>
</feature>
<proteinExistence type="inferred from homology"/>
<dbReference type="NCBIfam" id="NF008864">
    <property type="entry name" value="PRK11895.1"/>
    <property type="match status" value="1"/>
</dbReference>
<dbReference type="InterPro" id="IPR039557">
    <property type="entry name" value="AHAS_ACT"/>
</dbReference>
<dbReference type="InterPro" id="IPR019455">
    <property type="entry name" value="Acetolactate_synth_ssu_C"/>
</dbReference>
<comment type="caution">
    <text evidence="7">The sequence shown here is derived from an EMBL/GenBank/DDBJ whole genome shotgun (WGS) entry which is preliminary data.</text>
</comment>
<comment type="similarity">
    <text evidence="3">Belongs to the acetolactate synthase small subunit family.</text>
</comment>
<dbReference type="FunFam" id="3.30.70.260:FF:000001">
    <property type="entry name" value="Acetolactate synthase, small subunit"/>
    <property type="match status" value="1"/>
</dbReference>
<dbReference type="Pfam" id="PF10369">
    <property type="entry name" value="ALS_ss_C"/>
    <property type="match status" value="1"/>
</dbReference>
<evidence type="ECO:0000256" key="5">
    <source>
        <dbReference type="ARBA" id="ARBA00023304"/>
    </source>
</evidence>
<sequence>MKHTISVLCDDVPGVMTRVSGLFSRRGFNIESLSVGHTELSGKSRFTIVVRGDDRVLEQVRKQLQKLVHVIKAWDIKRENAVEREHALIKLNVDEGRRAELLQIITAVQARIVDSADSIWTLEVTGDTSSVDNAFNLFSNFVVLESIRTGKIALERGVSRTQGKKS</sequence>
<dbReference type="AlphaFoldDB" id="A0A0F9CS51"/>
<evidence type="ECO:0000256" key="4">
    <source>
        <dbReference type="ARBA" id="ARBA00022605"/>
    </source>
</evidence>
<evidence type="ECO:0000256" key="1">
    <source>
        <dbReference type="ARBA" id="ARBA00004974"/>
    </source>
</evidence>
<dbReference type="NCBIfam" id="TIGR00119">
    <property type="entry name" value="acolac_sm"/>
    <property type="match status" value="1"/>
</dbReference>
<dbReference type="PANTHER" id="PTHR30239:SF0">
    <property type="entry name" value="ACETOLACTATE SYNTHASE SMALL SUBUNIT 1, CHLOROPLASTIC"/>
    <property type="match status" value="1"/>
</dbReference>
<dbReference type="Pfam" id="PF22629">
    <property type="entry name" value="ACT_AHAS_ss"/>
    <property type="match status" value="1"/>
</dbReference>
<dbReference type="PROSITE" id="PS51671">
    <property type="entry name" value="ACT"/>
    <property type="match status" value="1"/>
</dbReference>
<dbReference type="GO" id="GO:0009099">
    <property type="term" value="P:L-valine biosynthetic process"/>
    <property type="evidence" value="ECO:0007669"/>
    <property type="project" value="UniProtKB-UniPathway"/>
</dbReference>
<dbReference type="GO" id="GO:1990610">
    <property type="term" value="F:acetolactate synthase regulator activity"/>
    <property type="evidence" value="ECO:0007669"/>
    <property type="project" value="InterPro"/>
</dbReference>
<evidence type="ECO:0000256" key="3">
    <source>
        <dbReference type="ARBA" id="ARBA00006341"/>
    </source>
</evidence>
<comment type="pathway">
    <text evidence="2">Amino-acid biosynthesis; L-valine biosynthesis; L-valine from pyruvate: step 1/4.</text>
</comment>
<name>A0A0F9CS51_9ZZZZ</name>
<reference evidence="7" key="1">
    <citation type="journal article" date="2015" name="Nature">
        <title>Complex archaea that bridge the gap between prokaryotes and eukaryotes.</title>
        <authorList>
            <person name="Spang A."/>
            <person name="Saw J.H."/>
            <person name="Jorgensen S.L."/>
            <person name="Zaremba-Niedzwiedzka K."/>
            <person name="Martijn J."/>
            <person name="Lind A.E."/>
            <person name="van Eijk R."/>
            <person name="Schleper C."/>
            <person name="Guy L."/>
            <person name="Ettema T.J."/>
        </authorList>
    </citation>
    <scope>NUCLEOTIDE SEQUENCE</scope>
</reference>
<keyword evidence="4" id="KW-0028">Amino-acid biosynthesis</keyword>
<dbReference type="GO" id="GO:0005829">
    <property type="term" value="C:cytosol"/>
    <property type="evidence" value="ECO:0007669"/>
    <property type="project" value="TreeGrafter"/>
</dbReference>
<dbReference type="InterPro" id="IPR045865">
    <property type="entry name" value="ACT-like_dom_sf"/>
</dbReference>
<evidence type="ECO:0000313" key="7">
    <source>
        <dbReference type="EMBL" id="KKL52258.1"/>
    </source>
</evidence>
<keyword evidence="5" id="KW-0100">Branched-chain amino acid biosynthesis</keyword>
<dbReference type="Gene3D" id="3.30.70.260">
    <property type="match status" value="1"/>
</dbReference>
<dbReference type="CDD" id="cd04878">
    <property type="entry name" value="ACT_AHAS"/>
    <property type="match status" value="1"/>
</dbReference>
<protein>
    <recommendedName>
        <fullName evidence="6">ACT domain-containing protein</fullName>
    </recommendedName>
</protein>
<dbReference type="UniPathway" id="UPA00047">
    <property type="reaction ID" value="UER00055"/>
</dbReference>
<evidence type="ECO:0000259" key="6">
    <source>
        <dbReference type="PROSITE" id="PS51671"/>
    </source>
</evidence>
<dbReference type="InterPro" id="IPR054480">
    <property type="entry name" value="AHAS_small-like_ACT"/>
</dbReference>
<dbReference type="UniPathway" id="UPA00049">
    <property type="reaction ID" value="UER00059"/>
</dbReference>
<dbReference type="GO" id="GO:0003984">
    <property type="term" value="F:acetolactate synthase activity"/>
    <property type="evidence" value="ECO:0007669"/>
    <property type="project" value="TreeGrafter"/>
</dbReference>
<dbReference type="GO" id="GO:0009097">
    <property type="term" value="P:isoleucine biosynthetic process"/>
    <property type="evidence" value="ECO:0007669"/>
    <property type="project" value="UniProtKB-UniPathway"/>
</dbReference>
<dbReference type="EMBL" id="LAZR01031960">
    <property type="protein sequence ID" value="KKL52258.1"/>
    <property type="molecule type" value="Genomic_DNA"/>
</dbReference>
<dbReference type="SUPFAM" id="SSF55021">
    <property type="entry name" value="ACT-like"/>
    <property type="match status" value="2"/>
</dbReference>
<evidence type="ECO:0000256" key="2">
    <source>
        <dbReference type="ARBA" id="ARBA00005025"/>
    </source>
</evidence>
<organism evidence="7">
    <name type="scientific">marine sediment metagenome</name>
    <dbReference type="NCBI Taxonomy" id="412755"/>
    <lineage>
        <taxon>unclassified sequences</taxon>
        <taxon>metagenomes</taxon>
        <taxon>ecological metagenomes</taxon>
    </lineage>
</organism>
<dbReference type="PANTHER" id="PTHR30239">
    <property type="entry name" value="ACETOLACTATE SYNTHASE SMALL SUBUNIT"/>
    <property type="match status" value="1"/>
</dbReference>
<dbReference type="InterPro" id="IPR002912">
    <property type="entry name" value="ACT_dom"/>
</dbReference>
<comment type="pathway">
    <text evidence="1">Amino-acid biosynthesis; L-isoleucine biosynthesis; L-isoleucine from 2-oxobutanoate: step 1/4.</text>
</comment>
<dbReference type="InterPro" id="IPR004789">
    <property type="entry name" value="Acetalactate_synth_ssu"/>
</dbReference>
<gene>
    <name evidence="7" type="ORF">LCGC14_2287290</name>
</gene>
<accession>A0A0F9CS51</accession>